<dbReference type="InterPro" id="IPR026444">
    <property type="entry name" value="Secre_tail"/>
</dbReference>
<dbReference type="NCBIfam" id="TIGR04183">
    <property type="entry name" value="Por_Secre_tail"/>
    <property type="match status" value="1"/>
</dbReference>
<dbReference type="Pfam" id="PF00041">
    <property type="entry name" value="fn3"/>
    <property type="match status" value="1"/>
</dbReference>
<dbReference type="Proteomes" id="UP000251993">
    <property type="component" value="Chromosome"/>
</dbReference>
<dbReference type="InterPro" id="IPR003961">
    <property type="entry name" value="FN3_dom"/>
</dbReference>
<protein>
    <submittedName>
        <fullName evidence="3">Glycoside hydrolase</fullName>
    </submittedName>
</protein>
<proteinExistence type="predicted"/>
<dbReference type="InterPro" id="IPR036116">
    <property type="entry name" value="FN3_sf"/>
</dbReference>
<dbReference type="PANTHER" id="PTHR43405:SF1">
    <property type="entry name" value="GLYCOSYL HYDROLASE DIGH"/>
    <property type="match status" value="1"/>
</dbReference>
<dbReference type="InterPro" id="IPR017853">
    <property type="entry name" value="GH"/>
</dbReference>
<dbReference type="GO" id="GO:0016787">
    <property type="term" value="F:hydrolase activity"/>
    <property type="evidence" value="ECO:0007669"/>
    <property type="project" value="UniProtKB-KW"/>
</dbReference>
<dbReference type="EMBL" id="CP030850">
    <property type="protein sequence ID" value="AXE19507.1"/>
    <property type="molecule type" value="Genomic_DNA"/>
</dbReference>
<dbReference type="Gene3D" id="2.60.40.10">
    <property type="entry name" value="Immunoglobulins"/>
    <property type="match status" value="1"/>
</dbReference>
<keyword evidence="4" id="KW-1185">Reference proteome</keyword>
<dbReference type="SUPFAM" id="SSF49265">
    <property type="entry name" value="Fibronectin type III"/>
    <property type="match status" value="1"/>
</dbReference>
<dbReference type="InterPro" id="IPR052177">
    <property type="entry name" value="Divisome_Glycosyl_Hydrolase"/>
</dbReference>
<dbReference type="SMART" id="SM00060">
    <property type="entry name" value="FN3"/>
    <property type="match status" value="1"/>
</dbReference>
<organism evidence="3 4">
    <name type="scientific">Runella rosea</name>
    <dbReference type="NCBI Taxonomy" id="2259595"/>
    <lineage>
        <taxon>Bacteria</taxon>
        <taxon>Pseudomonadati</taxon>
        <taxon>Bacteroidota</taxon>
        <taxon>Cytophagia</taxon>
        <taxon>Cytophagales</taxon>
        <taxon>Spirosomataceae</taxon>
        <taxon>Runella</taxon>
    </lineage>
</organism>
<keyword evidence="3" id="KW-0378">Hydrolase</keyword>
<dbReference type="Gene3D" id="3.20.20.80">
    <property type="entry name" value="Glycosidases"/>
    <property type="match status" value="1"/>
</dbReference>
<dbReference type="SUPFAM" id="SSF51445">
    <property type="entry name" value="(Trans)glycosidases"/>
    <property type="match status" value="1"/>
</dbReference>
<dbReference type="Pfam" id="PF18962">
    <property type="entry name" value="Por_Secre_tail"/>
    <property type="match status" value="1"/>
</dbReference>
<dbReference type="Pfam" id="PF02638">
    <property type="entry name" value="GHL10"/>
    <property type="match status" value="1"/>
</dbReference>
<name>A0A344TLI6_9BACT</name>
<dbReference type="AlphaFoldDB" id="A0A344TLI6"/>
<accession>A0A344TLI6</accession>
<evidence type="ECO:0000256" key="1">
    <source>
        <dbReference type="ARBA" id="ARBA00022729"/>
    </source>
</evidence>
<dbReference type="InterPro" id="IPR003790">
    <property type="entry name" value="GHL10"/>
</dbReference>
<dbReference type="PROSITE" id="PS50853">
    <property type="entry name" value="FN3"/>
    <property type="match status" value="1"/>
</dbReference>
<evidence type="ECO:0000259" key="2">
    <source>
        <dbReference type="PROSITE" id="PS50853"/>
    </source>
</evidence>
<dbReference type="InterPro" id="IPR013783">
    <property type="entry name" value="Ig-like_fold"/>
</dbReference>
<evidence type="ECO:0000313" key="4">
    <source>
        <dbReference type="Proteomes" id="UP000251993"/>
    </source>
</evidence>
<feature type="domain" description="Fibronectin type-III" evidence="2">
    <location>
        <begin position="405"/>
        <end position="512"/>
    </location>
</feature>
<keyword evidence="1" id="KW-0732">Signal</keyword>
<dbReference type="CDD" id="cd00063">
    <property type="entry name" value="FN3"/>
    <property type="match status" value="1"/>
</dbReference>
<dbReference type="Gene3D" id="2.60.40.4070">
    <property type="match status" value="1"/>
</dbReference>
<dbReference type="OrthoDB" id="9773203at2"/>
<gene>
    <name evidence="3" type="ORF">DR864_18065</name>
</gene>
<dbReference type="PANTHER" id="PTHR43405">
    <property type="entry name" value="GLYCOSYL HYDROLASE DIGH"/>
    <property type="match status" value="1"/>
</dbReference>
<reference evidence="3 4" key="1">
    <citation type="submission" date="2018-07" db="EMBL/GenBank/DDBJ databases">
        <title>Genome sequencing of Runella.</title>
        <authorList>
            <person name="Baek M.-G."/>
            <person name="Yi H."/>
        </authorList>
    </citation>
    <scope>NUCLEOTIDE SEQUENCE [LARGE SCALE GENOMIC DNA]</scope>
    <source>
        <strain evidence="3 4">HYN0085</strain>
    </source>
</reference>
<evidence type="ECO:0000313" key="3">
    <source>
        <dbReference type="EMBL" id="AXE19507.1"/>
    </source>
</evidence>
<sequence length="652" mass="74073">MDKGTLPLKNLLFLLLVSFSLFAQPKREFRGVWIANVGNVDWPSTKGLSAARQQQELIDLLDMIQRRGLNAVFFQIRNACDAVYESKLEPWSEWLTGQQGQSPGYDPLAFMIQECRKRNLEIHAWMNPYRAVTDIRTASLASNHVAKVRPDVLLSYGPLRILDPGRPEVRSFVTRVVMDVVRRYDVDGIHFDDYFYPYPQTGITLNDNATFAEHNRGFTNRADWRRDNVNLLIEAVADSLRRVKPWVKFGVSPFGIWKNRSSSAEGSNSRGFEAYSGNFADARKWIQEGWVDYIAPQVYWSMGNGSANYTHLVPWWSENVSEQHLYIGHGVYKVNSDANWRRPMEVSNQIRYNRTFANVHGSILFSAKTLRNNPNQLCDILCQEVYQSPALVPAMPWKSTTPPPVPTDLETELNDNNTITLTWSYPYTLTSERDKARYFVVYRSINKASIDLRTGLSIRAIVVNEAGKNTFTFNDTQVSPGTKYNYTISAFNRLHNESKPTDVVSISTTQRAVEVVEEAPKPILPLASQLLAPITPHEEPTEAVAAAEEEKEEAEPEIAEIPTTDSEELLEVFPNPFNQQIDIRYRLTEATEVSLYVYDSHGTRVGALVVNKPQEVGTYSVKFNGQFLSEGAYYARLMAGPVQKTVKMVLKR</sequence>
<dbReference type="KEGG" id="run:DR864_18065"/>